<gene>
    <name evidence="1" type="ORF">B9Z19DRAFT_56304</name>
</gene>
<dbReference type="EMBL" id="NESQ01000113">
    <property type="protein sequence ID" value="PUU78625.1"/>
    <property type="molecule type" value="Genomic_DNA"/>
</dbReference>
<dbReference type="AlphaFoldDB" id="A0A2T6ZT18"/>
<evidence type="ECO:0000313" key="2">
    <source>
        <dbReference type="Proteomes" id="UP000244722"/>
    </source>
</evidence>
<accession>A0A2T6ZT18</accession>
<reference evidence="1 2" key="1">
    <citation type="submission" date="2017-04" db="EMBL/GenBank/DDBJ databases">
        <title>Draft genome sequence of Tuber borchii Vittad., a whitish edible truffle.</title>
        <authorList>
            <consortium name="DOE Joint Genome Institute"/>
            <person name="Murat C."/>
            <person name="Kuo A."/>
            <person name="Barry K.W."/>
            <person name="Clum A."/>
            <person name="Dockter R.B."/>
            <person name="Fauchery L."/>
            <person name="Iotti M."/>
            <person name="Kohler A."/>
            <person name="Labutti K."/>
            <person name="Lindquist E.A."/>
            <person name="Lipzen A."/>
            <person name="Ohm R.A."/>
            <person name="Wang M."/>
            <person name="Grigoriev I.V."/>
            <person name="Zambonelli A."/>
            <person name="Martin F.M."/>
        </authorList>
    </citation>
    <scope>NUCLEOTIDE SEQUENCE [LARGE SCALE GENOMIC DNA]</scope>
    <source>
        <strain evidence="1 2">Tbo3840</strain>
    </source>
</reference>
<protein>
    <submittedName>
        <fullName evidence="1">Uncharacterized protein</fullName>
    </submittedName>
</protein>
<proteinExistence type="predicted"/>
<organism evidence="1 2">
    <name type="scientific">Tuber borchii</name>
    <name type="common">White truffle</name>
    <dbReference type="NCBI Taxonomy" id="42251"/>
    <lineage>
        <taxon>Eukaryota</taxon>
        <taxon>Fungi</taxon>
        <taxon>Dikarya</taxon>
        <taxon>Ascomycota</taxon>
        <taxon>Pezizomycotina</taxon>
        <taxon>Pezizomycetes</taxon>
        <taxon>Pezizales</taxon>
        <taxon>Tuberaceae</taxon>
        <taxon>Tuber</taxon>
    </lineage>
</organism>
<sequence length="155" mass="17189">MGGFLIAHFAFFEPPCVGPCNNSQETQSPYPLPAPFLPPLFPLYILSYGQLSSVVSTTTIFVSPARRLSSLSNASTLPSNHYKSSCLTPPPLILPPRTLLPIPTRQTLINNAHEEAWHETLERLEGRIIGFLGDTWDVCRQNFSLIFVFHGSCDC</sequence>
<keyword evidence="2" id="KW-1185">Reference proteome</keyword>
<name>A0A2T6ZT18_TUBBO</name>
<evidence type="ECO:0000313" key="1">
    <source>
        <dbReference type="EMBL" id="PUU78625.1"/>
    </source>
</evidence>
<comment type="caution">
    <text evidence="1">The sequence shown here is derived from an EMBL/GenBank/DDBJ whole genome shotgun (WGS) entry which is preliminary data.</text>
</comment>
<dbReference type="Proteomes" id="UP000244722">
    <property type="component" value="Unassembled WGS sequence"/>
</dbReference>